<evidence type="ECO:0000313" key="2">
    <source>
        <dbReference type="Proteomes" id="UP000694844"/>
    </source>
</evidence>
<keyword evidence="1" id="KW-1133">Transmembrane helix</keyword>
<sequence>MPTIQTTDFKLINIICLLVFVHVIGSLFCAKTTEKQCPTGFSWNPSSAQCFECSKGYIGPNCSLTCPYPWYGGRCLDGKCNCARDRCDVARGCLEGSPTASTPVHFSKKLSSMDSSGMVSTLSTTIHHINKMNGSAVKGYKVGATNEEFEMTTAKMVVNNSPTSILITVSGTSISILLLVAIGFQVRSRLFQGPDERSTENVYYEIP</sequence>
<reference evidence="3" key="1">
    <citation type="submission" date="2025-08" db="UniProtKB">
        <authorList>
            <consortium name="RefSeq"/>
        </authorList>
    </citation>
    <scope>IDENTIFICATION</scope>
    <source>
        <tissue evidence="3">Whole sample</tissue>
    </source>
</reference>
<protein>
    <submittedName>
        <fullName evidence="3">Uncharacterized protein LOC111125584</fullName>
    </submittedName>
</protein>
<evidence type="ECO:0000256" key="1">
    <source>
        <dbReference type="SAM" id="Phobius"/>
    </source>
</evidence>
<dbReference type="Gene3D" id="2.170.300.10">
    <property type="entry name" value="Tie2 ligand-binding domain superfamily"/>
    <property type="match status" value="1"/>
</dbReference>
<feature type="transmembrane region" description="Helical" evidence="1">
    <location>
        <begin position="12"/>
        <end position="30"/>
    </location>
</feature>
<keyword evidence="1" id="KW-0472">Membrane</keyword>
<gene>
    <name evidence="3" type="primary">LOC111125584</name>
</gene>
<dbReference type="GeneID" id="111125584"/>
<dbReference type="Proteomes" id="UP000694844">
    <property type="component" value="Chromosome 3"/>
</dbReference>
<proteinExistence type="predicted"/>
<accession>A0A8B8DB02</accession>
<keyword evidence="1" id="KW-0812">Transmembrane</keyword>
<dbReference type="RefSeq" id="XP_022325257.1">
    <property type="nucleotide sequence ID" value="XM_022469549.1"/>
</dbReference>
<keyword evidence="2" id="KW-1185">Reference proteome</keyword>
<dbReference type="OrthoDB" id="6060805at2759"/>
<name>A0A8B8DB02_CRAVI</name>
<dbReference type="AlphaFoldDB" id="A0A8B8DB02"/>
<feature type="transmembrane region" description="Helical" evidence="1">
    <location>
        <begin position="165"/>
        <end position="186"/>
    </location>
</feature>
<dbReference type="KEGG" id="cvn:111125584"/>
<evidence type="ECO:0000313" key="3">
    <source>
        <dbReference type="RefSeq" id="XP_022325257.1"/>
    </source>
</evidence>
<organism evidence="2 3">
    <name type="scientific">Crassostrea virginica</name>
    <name type="common">Eastern oyster</name>
    <dbReference type="NCBI Taxonomy" id="6565"/>
    <lineage>
        <taxon>Eukaryota</taxon>
        <taxon>Metazoa</taxon>
        <taxon>Spiralia</taxon>
        <taxon>Lophotrochozoa</taxon>
        <taxon>Mollusca</taxon>
        <taxon>Bivalvia</taxon>
        <taxon>Autobranchia</taxon>
        <taxon>Pteriomorphia</taxon>
        <taxon>Ostreida</taxon>
        <taxon>Ostreoidea</taxon>
        <taxon>Ostreidae</taxon>
        <taxon>Crassostrea</taxon>
    </lineage>
</organism>